<dbReference type="EC" id="2.3.1.20" evidence="4"/>
<gene>
    <name evidence="14" type="ORF">SAMN05660657_03523</name>
</gene>
<feature type="region of interest" description="Disordered" evidence="11">
    <location>
        <begin position="155"/>
        <end position="180"/>
    </location>
</feature>
<keyword evidence="8" id="KW-0443">Lipid metabolism</keyword>
<dbReference type="SUPFAM" id="SSF52777">
    <property type="entry name" value="CoA-dependent acyltransferases"/>
    <property type="match status" value="2"/>
</dbReference>
<dbReference type="UniPathway" id="UPA00282"/>
<evidence type="ECO:0000256" key="2">
    <source>
        <dbReference type="ARBA" id="ARBA00005189"/>
    </source>
</evidence>
<dbReference type="GO" id="GO:0001666">
    <property type="term" value="P:response to hypoxia"/>
    <property type="evidence" value="ECO:0007669"/>
    <property type="project" value="TreeGrafter"/>
</dbReference>
<keyword evidence="5" id="KW-0444">Lipid biosynthesis</keyword>
<keyword evidence="6 14" id="KW-0808">Transferase</keyword>
<dbReference type="GO" id="GO:0071731">
    <property type="term" value="P:response to nitric oxide"/>
    <property type="evidence" value="ECO:0007669"/>
    <property type="project" value="TreeGrafter"/>
</dbReference>
<dbReference type="GO" id="GO:0006071">
    <property type="term" value="P:glycerol metabolic process"/>
    <property type="evidence" value="ECO:0007669"/>
    <property type="project" value="UniProtKB-KW"/>
</dbReference>
<evidence type="ECO:0000313" key="14">
    <source>
        <dbReference type="EMBL" id="SFT85310.1"/>
    </source>
</evidence>
<dbReference type="EMBL" id="FPBA01000013">
    <property type="protein sequence ID" value="SFT85310.1"/>
    <property type="molecule type" value="Genomic_DNA"/>
</dbReference>
<dbReference type="AlphaFoldDB" id="A0A1I7BDN4"/>
<evidence type="ECO:0000256" key="4">
    <source>
        <dbReference type="ARBA" id="ARBA00013244"/>
    </source>
</evidence>
<dbReference type="GO" id="GO:0051701">
    <property type="term" value="P:biological process involved in interaction with host"/>
    <property type="evidence" value="ECO:0007669"/>
    <property type="project" value="TreeGrafter"/>
</dbReference>
<evidence type="ECO:0000259" key="13">
    <source>
        <dbReference type="Pfam" id="PF06974"/>
    </source>
</evidence>
<evidence type="ECO:0000256" key="5">
    <source>
        <dbReference type="ARBA" id="ARBA00022516"/>
    </source>
</evidence>
<dbReference type="InterPro" id="IPR009721">
    <property type="entry name" value="O-acyltransferase_WSD1_C"/>
</dbReference>
<dbReference type="Pfam" id="PF03007">
    <property type="entry name" value="WS_DGAT_cat"/>
    <property type="match status" value="1"/>
</dbReference>
<keyword evidence="7" id="KW-0319">Glycerol metabolism</keyword>
<dbReference type="RefSeq" id="WP_175551648.1">
    <property type="nucleotide sequence ID" value="NZ_FPBA01000013.1"/>
</dbReference>
<dbReference type="GO" id="GO:0019432">
    <property type="term" value="P:triglyceride biosynthetic process"/>
    <property type="evidence" value="ECO:0007669"/>
    <property type="project" value="UniProtKB-UniPathway"/>
</dbReference>
<dbReference type="Pfam" id="PF06974">
    <property type="entry name" value="WS_DGAT_C"/>
    <property type="match status" value="1"/>
</dbReference>
<evidence type="ECO:0000256" key="6">
    <source>
        <dbReference type="ARBA" id="ARBA00022679"/>
    </source>
</evidence>
<name>A0A1I7BDN4_9ACTN</name>
<comment type="pathway">
    <text evidence="2">Lipid metabolism.</text>
</comment>
<organism evidence="14 15">
    <name type="scientific">Geodermatophilus amargosae</name>
    <dbReference type="NCBI Taxonomy" id="1296565"/>
    <lineage>
        <taxon>Bacteria</taxon>
        <taxon>Bacillati</taxon>
        <taxon>Actinomycetota</taxon>
        <taxon>Actinomycetes</taxon>
        <taxon>Geodermatophilales</taxon>
        <taxon>Geodermatophilaceae</taxon>
        <taxon>Geodermatophilus</taxon>
    </lineage>
</organism>
<evidence type="ECO:0000256" key="1">
    <source>
        <dbReference type="ARBA" id="ARBA00004771"/>
    </source>
</evidence>
<dbReference type="InterPro" id="IPR023213">
    <property type="entry name" value="CAT-like_dom_sf"/>
</dbReference>
<proteinExistence type="inferred from homology"/>
<comment type="pathway">
    <text evidence="1">Glycerolipid metabolism; triacylglycerol biosynthesis.</text>
</comment>
<dbReference type="STRING" id="1296565.SAMN05660657_03523"/>
<feature type="domain" description="O-acyltransferase WSD1-like N-terminal" evidence="12">
    <location>
        <begin position="5"/>
        <end position="174"/>
    </location>
</feature>
<comment type="similarity">
    <text evidence="3">Belongs to the long-chain O-acyltransferase family.</text>
</comment>
<evidence type="ECO:0000256" key="11">
    <source>
        <dbReference type="SAM" id="MobiDB-lite"/>
    </source>
</evidence>
<feature type="compositionally biased region" description="Low complexity" evidence="11">
    <location>
        <begin position="169"/>
        <end position="180"/>
    </location>
</feature>
<dbReference type="PANTHER" id="PTHR31650">
    <property type="entry name" value="O-ACYLTRANSFERASE (WSD1-LIKE) FAMILY PROTEIN"/>
    <property type="match status" value="1"/>
</dbReference>
<evidence type="ECO:0000256" key="8">
    <source>
        <dbReference type="ARBA" id="ARBA00023098"/>
    </source>
</evidence>
<reference evidence="15" key="1">
    <citation type="submission" date="2016-10" db="EMBL/GenBank/DDBJ databases">
        <authorList>
            <person name="Varghese N."/>
            <person name="Submissions S."/>
        </authorList>
    </citation>
    <scope>NUCLEOTIDE SEQUENCE [LARGE SCALE GENOMIC DNA]</scope>
    <source>
        <strain evidence="15">DSM 46136</strain>
    </source>
</reference>
<feature type="domain" description="O-acyltransferase WSD1 C-terminal" evidence="13">
    <location>
        <begin position="271"/>
        <end position="410"/>
    </location>
</feature>
<dbReference type="PANTHER" id="PTHR31650:SF1">
    <property type="entry name" value="WAX ESTER SYNTHASE_DIACYLGLYCEROL ACYLTRANSFERASE 4-RELATED"/>
    <property type="match status" value="1"/>
</dbReference>
<dbReference type="Proteomes" id="UP000199546">
    <property type="component" value="Unassembled WGS sequence"/>
</dbReference>
<evidence type="ECO:0000256" key="3">
    <source>
        <dbReference type="ARBA" id="ARBA00009587"/>
    </source>
</evidence>
<accession>A0A1I7BDN4</accession>
<dbReference type="InterPro" id="IPR004255">
    <property type="entry name" value="O-acyltransferase_WSD1_N"/>
</dbReference>
<dbReference type="GO" id="GO:0005886">
    <property type="term" value="C:plasma membrane"/>
    <property type="evidence" value="ECO:0007669"/>
    <property type="project" value="TreeGrafter"/>
</dbReference>
<evidence type="ECO:0000256" key="9">
    <source>
        <dbReference type="ARBA" id="ARBA00023315"/>
    </source>
</evidence>
<evidence type="ECO:0000313" key="15">
    <source>
        <dbReference type="Proteomes" id="UP000199546"/>
    </source>
</evidence>
<evidence type="ECO:0000256" key="7">
    <source>
        <dbReference type="ARBA" id="ARBA00022798"/>
    </source>
</evidence>
<protein>
    <recommendedName>
        <fullName evidence="4">diacylglycerol O-acyltransferase</fullName>
        <ecNumber evidence="4">2.3.1.20</ecNumber>
    </recommendedName>
</protein>
<dbReference type="InterPro" id="IPR045034">
    <property type="entry name" value="O-acyltransferase_WSD1-like"/>
</dbReference>
<evidence type="ECO:0000259" key="12">
    <source>
        <dbReference type="Pfam" id="PF03007"/>
    </source>
</evidence>
<dbReference type="GO" id="GO:0004144">
    <property type="term" value="F:diacylglycerol O-acyltransferase activity"/>
    <property type="evidence" value="ECO:0007669"/>
    <property type="project" value="UniProtKB-EC"/>
</dbReference>
<evidence type="ECO:0000256" key="10">
    <source>
        <dbReference type="ARBA" id="ARBA00048109"/>
    </source>
</evidence>
<dbReference type="Gene3D" id="3.30.559.10">
    <property type="entry name" value="Chloramphenicol acetyltransferase-like domain"/>
    <property type="match status" value="1"/>
</dbReference>
<keyword evidence="15" id="KW-1185">Reference proteome</keyword>
<keyword evidence="9 14" id="KW-0012">Acyltransferase</keyword>
<sequence length="428" mass="45582">MQVPLTAEDRTILALEDARLVGHTATVVHLPGGAPDLRQLREAVARRLPAAPRLTWRLSGTSEEPVWRSDEVDVAAHVRAVDGAGPLDEAGVRTELARLFGEHLDRSRPLWRMDVLGPLAGGGALLVWRVHHALADGGTVVRLAEDVLWDPAPAVAGAGQHRSGTADPGTSRAGRGRSSLSGVLTGELLPGLRRSPFDVRVGREREVALAVAPVAGLREAARRLAGATLNDAVLAVVAGALRRWLEHRHGPVHGLTVKVPVTLHHDGDDVGNRDSYFRVDLPVDEPDPVARLLAVRRETAERKARHDAQELDELTNRLAQLSPRLAGWSQRLQRSGRSFALNVSNVRGPDRAVTVLGAPVGAVQPLVEVAQHHALRVGVLSVADRLGFGLVADPSVVGDLDLLAAAVEQAAVELLHARRNGTAGGSAR</sequence>
<comment type="catalytic activity">
    <reaction evidence="10">
        <text>an acyl-CoA + a 1,2-diacyl-sn-glycerol = a triacyl-sn-glycerol + CoA</text>
        <dbReference type="Rhea" id="RHEA:10868"/>
        <dbReference type="ChEBI" id="CHEBI:17815"/>
        <dbReference type="ChEBI" id="CHEBI:57287"/>
        <dbReference type="ChEBI" id="CHEBI:58342"/>
        <dbReference type="ChEBI" id="CHEBI:64615"/>
        <dbReference type="EC" id="2.3.1.20"/>
    </reaction>
</comment>